<evidence type="ECO:0000256" key="7">
    <source>
        <dbReference type="ARBA" id="ARBA00022837"/>
    </source>
</evidence>
<proteinExistence type="inferred from homology"/>
<keyword evidence="4" id="KW-0812">Transmembrane</keyword>
<dbReference type="EMBL" id="OZ034814">
    <property type="protein sequence ID" value="CAL1359074.1"/>
    <property type="molecule type" value="Genomic_DNA"/>
</dbReference>
<keyword evidence="5" id="KW-0479">Metal-binding</keyword>
<keyword evidence="3" id="KW-0813">Transport</keyword>
<dbReference type="Pfam" id="PF17047">
    <property type="entry name" value="SMP_LBD"/>
    <property type="match status" value="1"/>
</dbReference>
<comment type="subcellular location">
    <subcellularLocation>
        <location evidence="1">Membrane</location>
        <topology evidence="1">Single-pass membrane protein</topology>
    </subcellularLocation>
</comment>
<dbReference type="InterPro" id="IPR031468">
    <property type="entry name" value="SMP_LBD"/>
</dbReference>
<dbReference type="GO" id="GO:0016020">
    <property type="term" value="C:membrane"/>
    <property type="evidence" value="ECO:0007669"/>
    <property type="project" value="UniProtKB-SubCell"/>
</dbReference>
<keyword evidence="7" id="KW-0106">Calcium</keyword>
<keyword evidence="6" id="KW-0677">Repeat</keyword>
<comment type="similarity">
    <text evidence="2">Belongs to the synaptotagmin family.</text>
</comment>
<accession>A0AAV2CS69</accession>
<keyword evidence="11" id="KW-0472">Membrane</keyword>
<evidence type="ECO:0000313" key="14">
    <source>
        <dbReference type="Proteomes" id="UP001497516"/>
    </source>
</evidence>
<keyword evidence="10" id="KW-0446">Lipid-binding</keyword>
<gene>
    <name evidence="13" type="ORF">LTRI10_LOCUS6587</name>
</gene>
<evidence type="ECO:0000256" key="10">
    <source>
        <dbReference type="ARBA" id="ARBA00023121"/>
    </source>
</evidence>
<evidence type="ECO:0000256" key="3">
    <source>
        <dbReference type="ARBA" id="ARBA00022448"/>
    </source>
</evidence>
<evidence type="ECO:0000256" key="6">
    <source>
        <dbReference type="ARBA" id="ARBA00022737"/>
    </source>
</evidence>
<protein>
    <recommendedName>
        <fullName evidence="12">SMP-LTD domain-containing protein</fullName>
    </recommendedName>
</protein>
<keyword evidence="8" id="KW-1133">Transmembrane helix</keyword>
<dbReference type="InterPro" id="IPR039010">
    <property type="entry name" value="Synaptotagmin_SMP"/>
</dbReference>
<dbReference type="GO" id="GO:0008289">
    <property type="term" value="F:lipid binding"/>
    <property type="evidence" value="ECO:0007669"/>
    <property type="project" value="UniProtKB-KW"/>
</dbReference>
<dbReference type="GO" id="GO:0046872">
    <property type="term" value="F:metal ion binding"/>
    <property type="evidence" value="ECO:0007669"/>
    <property type="project" value="UniProtKB-KW"/>
</dbReference>
<evidence type="ECO:0000259" key="12">
    <source>
        <dbReference type="PROSITE" id="PS51847"/>
    </source>
</evidence>
<dbReference type="PANTHER" id="PTHR10774:SF149">
    <property type="entry name" value="SYNAPTOTAGMIN-5"/>
    <property type="match status" value="1"/>
</dbReference>
<keyword evidence="14" id="KW-1185">Reference proteome</keyword>
<dbReference type="PROSITE" id="PS51847">
    <property type="entry name" value="SMP"/>
    <property type="match status" value="1"/>
</dbReference>
<dbReference type="InterPro" id="IPR045050">
    <property type="entry name" value="Synaptotagmin_plant"/>
</dbReference>
<organism evidence="13 14">
    <name type="scientific">Linum trigynum</name>
    <dbReference type="NCBI Taxonomy" id="586398"/>
    <lineage>
        <taxon>Eukaryota</taxon>
        <taxon>Viridiplantae</taxon>
        <taxon>Streptophyta</taxon>
        <taxon>Embryophyta</taxon>
        <taxon>Tracheophyta</taxon>
        <taxon>Spermatophyta</taxon>
        <taxon>Magnoliopsida</taxon>
        <taxon>eudicotyledons</taxon>
        <taxon>Gunneridae</taxon>
        <taxon>Pentapetalae</taxon>
        <taxon>rosids</taxon>
        <taxon>fabids</taxon>
        <taxon>Malpighiales</taxon>
        <taxon>Linaceae</taxon>
        <taxon>Linum</taxon>
    </lineage>
</organism>
<evidence type="ECO:0000256" key="4">
    <source>
        <dbReference type="ARBA" id="ARBA00022692"/>
    </source>
</evidence>
<dbReference type="GO" id="GO:0005783">
    <property type="term" value="C:endoplasmic reticulum"/>
    <property type="evidence" value="ECO:0007669"/>
    <property type="project" value="TreeGrafter"/>
</dbReference>
<sequence>MSFFVGLVAGIVFGFSLVVAFLRSQNARSQHRTELAAAVAAFARMTVEDCRKLFRVATTTTSECYCPSWVDFSKPQKLKWLNSYLTIVWPYINEAATELIKKSVEPTLELHRPAMVLSSLKFSIFTLGTVAPQFTGISILDSDSIGMTVELEMNWDGSPNIVLDLKTRFAGISLPVQVKDIGFTGVFRLIFEPTLEELPRLGNIRFSLRQKKNLDSHLEIGGDEFTSIPGLFGALEDIIGNAIANSFTCPVRTINLWNPLPGISDALEDVIDSAIGNSITWPIRKIVPVLFKSRNPSIPRLPNPQIQLYVALTANSYIIRTANDYLHRKPQSDDGEPILALEGNEPNPAAVGLARWQEQLVMLATQTARISLRMLVAAFRNGTSRPIWSSAAELCDLGRDSDNATVYLRRARALADRLAAVGLPVSEEKLVRRILRGLGLHYRPFVRSVLARPFPVTYEELHGLILELDAKLPSS</sequence>
<dbReference type="CDD" id="cd21677">
    <property type="entry name" value="SMP_SYT"/>
    <property type="match status" value="1"/>
</dbReference>
<keyword evidence="9" id="KW-0445">Lipid transport</keyword>
<feature type="domain" description="SMP-LTD" evidence="12">
    <location>
        <begin position="74"/>
        <end position="258"/>
    </location>
</feature>
<dbReference type="Proteomes" id="UP001497516">
    <property type="component" value="Chromosome 10"/>
</dbReference>
<evidence type="ECO:0000256" key="11">
    <source>
        <dbReference type="ARBA" id="ARBA00023136"/>
    </source>
</evidence>
<evidence type="ECO:0000313" key="13">
    <source>
        <dbReference type="EMBL" id="CAL1359074.1"/>
    </source>
</evidence>
<dbReference type="GO" id="GO:0006869">
    <property type="term" value="P:lipid transport"/>
    <property type="evidence" value="ECO:0007669"/>
    <property type="project" value="UniProtKB-KW"/>
</dbReference>
<evidence type="ECO:0000256" key="1">
    <source>
        <dbReference type="ARBA" id="ARBA00004167"/>
    </source>
</evidence>
<evidence type="ECO:0000256" key="9">
    <source>
        <dbReference type="ARBA" id="ARBA00023055"/>
    </source>
</evidence>
<evidence type="ECO:0000256" key="5">
    <source>
        <dbReference type="ARBA" id="ARBA00022723"/>
    </source>
</evidence>
<evidence type="ECO:0000256" key="2">
    <source>
        <dbReference type="ARBA" id="ARBA00006996"/>
    </source>
</evidence>
<reference evidence="13 14" key="1">
    <citation type="submission" date="2024-04" db="EMBL/GenBank/DDBJ databases">
        <authorList>
            <person name="Fracassetti M."/>
        </authorList>
    </citation>
    <scope>NUCLEOTIDE SEQUENCE [LARGE SCALE GENOMIC DNA]</scope>
</reference>
<evidence type="ECO:0000256" key="8">
    <source>
        <dbReference type="ARBA" id="ARBA00022989"/>
    </source>
</evidence>
<name>A0AAV2CS69_9ROSI</name>
<dbReference type="PANTHER" id="PTHR10774">
    <property type="entry name" value="EXTENDED SYNAPTOTAGMIN-RELATED"/>
    <property type="match status" value="1"/>
</dbReference>
<dbReference type="AlphaFoldDB" id="A0AAV2CS69"/>